<dbReference type="InterPro" id="IPR000253">
    <property type="entry name" value="FHA_dom"/>
</dbReference>
<dbReference type="InterPro" id="IPR008271">
    <property type="entry name" value="Ser/Thr_kinase_AS"/>
</dbReference>
<dbReference type="InterPro" id="IPR017441">
    <property type="entry name" value="Protein_kinase_ATP_BS"/>
</dbReference>
<dbReference type="PROSITE" id="PS00107">
    <property type="entry name" value="PROTEIN_KINASE_ATP"/>
    <property type="match status" value="1"/>
</dbReference>
<dbReference type="InterPro" id="IPR008984">
    <property type="entry name" value="SMAD_FHA_dom_sf"/>
</dbReference>
<feature type="compositionally biased region" description="Basic and acidic residues" evidence="4">
    <location>
        <begin position="516"/>
        <end position="543"/>
    </location>
</feature>
<keyword evidence="8" id="KW-1185">Reference proteome</keyword>
<evidence type="ECO:0000256" key="3">
    <source>
        <dbReference type="PROSITE-ProRule" id="PRU10141"/>
    </source>
</evidence>
<keyword evidence="1 3" id="KW-0547">Nucleotide-binding</keyword>
<dbReference type="AlphaFoldDB" id="A0A196SIL1"/>
<dbReference type="PROSITE" id="PS50006">
    <property type="entry name" value="FHA_DOMAIN"/>
    <property type="match status" value="1"/>
</dbReference>
<dbReference type="SMART" id="SM00220">
    <property type="entry name" value="S_TKc"/>
    <property type="match status" value="1"/>
</dbReference>
<keyword evidence="7" id="KW-0418">Kinase</keyword>
<evidence type="ECO:0000256" key="1">
    <source>
        <dbReference type="ARBA" id="ARBA00022741"/>
    </source>
</evidence>
<gene>
    <name evidence="7" type="ORF">AV274_1401</name>
</gene>
<dbReference type="InterPro" id="IPR011009">
    <property type="entry name" value="Kinase-like_dom_sf"/>
</dbReference>
<dbReference type="Gene3D" id="2.60.200.20">
    <property type="match status" value="1"/>
</dbReference>
<evidence type="ECO:0000256" key="2">
    <source>
        <dbReference type="ARBA" id="ARBA00022840"/>
    </source>
</evidence>
<sequence>MNDIPATQNIGEPLLLATQEPITNAAEISLWGKLISLTSDPCIELRGKDEFTFGRHQNNDIRYTENYISSYHCRIFISREKTPNIVFVEDLSTNGTYVNGTRLAKNVHFALKHGDCISLVFASNKQDPHAHAFIFQDPSKALSVANSFISQDLDGIEERYILEGHLGSGTFGEVRLCREIATGDMYAAKIIDLKQIHYREDKIKVILREAEMLSSLHHPGIPFMKEIVRGKKNLYIIMELVTGGDLFERIVKIHRYNETEGRTLMQNILEVIRYLHQRNIVHRDIKPENVLMVSETDNTSIKVTDFGLAKSVADGLHTYCGTPQYYAPEILQRRGNTKVKGCYGKEVDMWSLGILLYVILAGELPFDTNTLSQQILSASISFDTPLWRATSPEAKDLISRLVVVDPSQRLTVEQALQHPWIVNKEISEMGSLRASQLLLSSGSLLCRESLGESELSQDATNHSSIPKDAIISDSQLAEDERLWRNRRFGASPMSMKEPMQLIVASSVNEEFCSEKEERKREEAFATPESKKREIKKEEEKESNSRLGTPFRVGLKASVVASSIFDSPLGKKEESPRRLGRGKKAMIQSKNIMNYFSPKKSGKHNDSENTRYRVWLQQTDHTYSSIWTSDCRRIS</sequence>
<dbReference type="EMBL" id="LXWW01000055">
    <property type="protein sequence ID" value="OAO16878.1"/>
    <property type="molecule type" value="Genomic_DNA"/>
</dbReference>
<dbReference type="Proteomes" id="UP000078348">
    <property type="component" value="Unassembled WGS sequence"/>
</dbReference>
<dbReference type="Pfam" id="PF00069">
    <property type="entry name" value="Pkinase"/>
    <property type="match status" value="1"/>
</dbReference>
<name>A0A196SIL1_BLAHN</name>
<dbReference type="FunFam" id="1.10.510.10:FF:000571">
    <property type="entry name" value="Maternal embryonic leucine zipper kinase"/>
    <property type="match status" value="1"/>
</dbReference>
<feature type="domain" description="Protein kinase" evidence="6">
    <location>
        <begin position="160"/>
        <end position="421"/>
    </location>
</feature>
<dbReference type="InterPro" id="IPR000719">
    <property type="entry name" value="Prot_kinase_dom"/>
</dbReference>
<dbReference type="PROSITE" id="PS00108">
    <property type="entry name" value="PROTEIN_KINASE_ST"/>
    <property type="match status" value="1"/>
</dbReference>
<dbReference type="GO" id="GO:0005524">
    <property type="term" value="F:ATP binding"/>
    <property type="evidence" value="ECO:0007669"/>
    <property type="project" value="UniProtKB-UniRule"/>
</dbReference>
<dbReference type="STRING" id="478820.A0A196SIL1"/>
<dbReference type="SUPFAM" id="SSF56112">
    <property type="entry name" value="Protein kinase-like (PK-like)"/>
    <property type="match status" value="1"/>
</dbReference>
<dbReference type="GO" id="GO:0004672">
    <property type="term" value="F:protein kinase activity"/>
    <property type="evidence" value="ECO:0007669"/>
    <property type="project" value="InterPro"/>
</dbReference>
<dbReference type="SUPFAM" id="SSF49879">
    <property type="entry name" value="SMAD/FHA domain"/>
    <property type="match status" value="1"/>
</dbReference>
<evidence type="ECO:0000259" key="5">
    <source>
        <dbReference type="PROSITE" id="PS50006"/>
    </source>
</evidence>
<feature type="region of interest" description="Disordered" evidence="4">
    <location>
        <begin position="516"/>
        <end position="545"/>
    </location>
</feature>
<dbReference type="SMART" id="SM00240">
    <property type="entry name" value="FHA"/>
    <property type="match status" value="1"/>
</dbReference>
<protein>
    <submittedName>
        <fullName evidence="7">Checkpoint kinase</fullName>
    </submittedName>
</protein>
<dbReference type="Gene3D" id="1.10.510.10">
    <property type="entry name" value="Transferase(Phosphotransferase) domain 1"/>
    <property type="match status" value="1"/>
</dbReference>
<dbReference type="CDD" id="cd05117">
    <property type="entry name" value="STKc_CAMK"/>
    <property type="match status" value="1"/>
</dbReference>
<dbReference type="OrthoDB" id="40902at2759"/>
<comment type="caution">
    <text evidence="7">The sequence shown here is derived from an EMBL/GenBank/DDBJ whole genome shotgun (WGS) entry which is preliminary data.</text>
</comment>
<evidence type="ECO:0000256" key="4">
    <source>
        <dbReference type="SAM" id="MobiDB-lite"/>
    </source>
</evidence>
<evidence type="ECO:0000313" key="7">
    <source>
        <dbReference type="EMBL" id="OAO16878.1"/>
    </source>
</evidence>
<keyword evidence="7" id="KW-0808">Transferase</keyword>
<dbReference type="PROSITE" id="PS50011">
    <property type="entry name" value="PROTEIN_KINASE_DOM"/>
    <property type="match status" value="1"/>
</dbReference>
<evidence type="ECO:0000313" key="8">
    <source>
        <dbReference type="Proteomes" id="UP000078348"/>
    </source>
</evidence>
<accession>A0A196SIL1</accession>
<feature type="binding site" evidence="3">
    <location>
        <position position="189"/>
    </location>
    <ligand>
        <name>ATP</name>
        <dbReference type="ChEBI" id="CHEBI:30616"/>
    </ligand>
</feature>
<dbReference type="PANTHER" id="PTHR24347">
    <property type="entry name" value="SERINE/THREONINE-PROTEIN KINASE"/>
    <property type="match status" value="1"/>
</dbReference>
<keyword evidence="2 3" id="KW-0067">ATP-binding</keyword>
<evidence type="ECO:0000259" key="6">
    <source>
        <dbReference type="PROSITE" id="PS50011"/>
    </source>
</evidence>
<proteinExistence type="predicted"/>
<dbReference type="Pfam" id="PF00498">
    <property type="entry name" value="FHA"/>
    <property type="match status" value="1"/>
</dbReference>
<feature type="domain" description="FHA" evidence="5">
    <location>
        <begin position="51"/>
        <end position="103"/>
    </location>
</feature>
<organism evidence="7 8">
    <name type="scientific">Blastocystis sp. subtype 1 (strain ATCC 50177 / NandII)</name>
    <dbReference type="NCBI Taxonomy" id="478820"/>
    <lineage>
        <taxon>Eukaryota</taxon>
        <taxon>Sar</taxon>
        <taxon>Stramenopiles</taxon>
        <taxon>Bigyra</taxon>
        <taxon>Opalozoa</taxon>
        <taxon>Opalinata</taxon>
        <taxon>Blastocystidae</taxon>
        <taxon>Blastocystis</taxon>
    </lineage>
</organism>
<reference evidence="7 8" key="1">
    <citation type="submission" date="2016-05" db="EMBL/GenBank/DDBJ databases">
        <title>Nuclear genome of Blastocystis sp. subtype 1 NandII.</title>
        <authorList>
            <person name="Gentekaki E."/>
            <person name="Curtis B."/>
            <person name="Stairs C."/>
            <person name="Eme L."/>
            <person name="Herman E."/>
            <person name="Klimes V."/>
            <person name="Arias M.C."/>
            <person name="Elias M."/>
            <person name="Hilliou F."/>
            <person name="Klute M."/>
            <person name="Malik S.-B."/>
            <person name="Pightling A."/>
            <person name="Rachubinski R."/>
            <person name="Salas D."/>
            <person name="Schlacht A."/>
            <person name="Suga H."/>
            <person name="Archibald J."/>
            <person name="Ball S.G."/>
            <person name="Clark G."/>
            <person name="Dacks J."/>
            <person name="Van Der Giezen M."/>
            <person name="Tsaousis A."/>
            <person name="Roger A."/>
        </authorList>
    </citation>
    <scope>NUCLEOTIDE SEQUENCE [LARGE SCALE GENOMIC DNA]</scope>
    <source>
        <strain evidence="8">ATCC 50177 / NandII</strain>
    </source>
</reference>